<accession>A0A6C0RHG0</accession>
<dbReference type="Pfam" id="PF01909">
    <property type="entry name" value="NTP_transf_2"/>
    <property type="match status" value="1"/>
</dbReference>
<keyword evidence="2" id="KW-0808">Transferase</keyword>
<sequence length="95" mass="11128">MRLKPEIREFLKDTANTLFPGTDVYLFGSRLNDNLKGGDIDILLLSNSKIDSRKLRKFRIAFFKKFGWQKIDLVNFTKKEDSSFKRLILKDAQTI</sequence>
<dbReference type="AlphaFoldDB" id="A0A6C0RHG0"/>
<dbReference type="InterPro" id="IPR043519">
    <property type="entry name" value="NT_sf"/>
</dbReference>
<protein>
    <submittedName>
        <fullName evidence="2">Nucleotidyltransferase domain-containing protein</fullName>
    </submittedName>
</protein>
<dbReference type="Gene3D" id="3.30.460.10">
    <property type="entry name" value="Beta Polymerase, domain 2"/>
    <property type="match status" value="1"/>
</dbReference>
<evidence type="ECO:0000313" key="3">
    <source>
        <dbReference type="Proteomes" id="UP000474630"/>
    </source>
</evidence>
<dbReference type="Proteomes" id="UP000474630">
    <property type="component" value="Chromosome"/>
</dbReference>
<feature type="domain" description="Polymerase nucleotidyl transferase" evidence="1">
    <location>
        <begin position="12"/>
        <end position="93"/>
    </location>
</feature>
<evidence type="ECO:0000259" key="1">
    <source>
        <dbReference type="Pfam" id="PF01909"/>
    </source>
</evidence>
<proteinExistence type="predicted"/>
<dbReference type="GO" id="GO:0016779">
    <property type="term" value="F:nucleotidyltransferase activity"/>
    <property type="evidence" value="ECO:0007669"/>
    <property type="project" value="InterPro"/>
</dbReference>
<name>A0A6C0RHG0_9BACT</name>
<gene>
    <name evidence="2" type="ORF">G0Q07_12750</name>
</gene>
<organism evidence="2 3">
    <name type="scientific">Draconibacterium halophilum</name>
    <dbReference type="NCBI Taxonomy" id="2706887"/>
    <lineage>
        <taxon>Bacteria</taxon>
        <taxon>Pseudomonadati</taxon>
        <taxon>Bacteroidota</taxon>
        <taxon>Bacteroidia</taxon>
        <taxon>Marinilabiliales</taxon>
        <taxon>Prolixibacteraceae</taxon>
        <taxon>Draconibacterium</taxon>
    </lineage>
</organism>
<dbReference type="SUPFAM" id="SSF81301">
    <property type="entry name" value="Nucleotidyltransferase"/>
    <property type="match status" value="1"/>
</dbReference>
<evidence type="ECO:0000313" key="2">
    <source>
        <dbReference type="EMBL" id="QIA08531.1"/>
    </source>
</evidence>
<dbReference type="RefSeq" id="WP_163346515.1">
    <property type="nucleotide sequence ID" value="NZ_CP048409.1"/>
</dbReference>
<dbReference type="KEGG" id="drc:G0Q07_12750"/>
<reference evidence="2 3" key="1">
    <citation type="submission" date="2020-02" db="EMBL/GenBank/DDBJ databases">
        <title>Genome sequencing for Draconibacterium sp. strain M1.</title>
        <authorList>
            <person name="Park S.-J."/>
        </authorList>
    </citation>
    <scope>NUCLEOTIDE SEQUENCE [LARGE SCALE GENOMIC DNA]</scope>
    <source>
        <strain evidence="2 3">M1</strain>
    </source>
</reference>
<dbReference type="CDD" id="cd05403">
    <property type="entry name" value="NT_KNTase_like"/>
    <property type="match status" value="1"/>
</dbReference>
<dbReference type="EMBL" id="CP048409">
    <property type="protein sequence ID" value="QIA08531.1"/>
    <property type="molecule type" value="Genomic_DNA"/>
</dbReference>
<dbReference type="InterPro" id="IPR002934">
    <property type="entry name" value="Polymerase_NTP_transf_dom"/>
</dbReference>
<keyword evidence="3" id="KW-1185">Reference proteome</keyword>